<sequence length="97" mass="10704">MVEHEDKGQAQGIPSDNSPRPAGSTTSDNQRAAEERPGPAHLALETFDRSQRRGGAAAGRNLDRQPRWHRTRTITAIRAPRDFSISPRCGVFITGER</sequence>
<dbReference type="Proteomes" id="UP000299102">
    <property type="component" value="Unassembled WGS sequence"/>
</dbReference>
<keyword evidence="3" id="KW-1185">Reference proteome</keyword>
<dbReference type="EMBL" id="BGZK01000202">
    <property type="protein sequence ID" value="GBP28108.1"/>
    <property type="molecule type" value="Genomic_DNA"/>
</dbReference>
<evidence type="ECO:0000256" key="1">
    <source>
        <dbReference type="SAM" id="MobiDB-lite"/>
    </source>
</evidence>
<gene>
    <name evidence="2" type="ORF">EVAR_21230_1</name>
</gene>
<name>A0A4C1UNQ5_EUMVA</name>
<organism evidence="2 3">
    <name type="scientific">Eumeta variegata</name>
    <name type="common">Bagworm moth</name>
    <name type="synonym">Eumeta japonica</name>
    <dbReference type="NCBI Taxonomy" id="151549"/>
    <lineage>
        <taxon>Eukaryota</taxon>
        <taxon>Metazoa</taxon>
        <taxon>Ecdysozoa</taxon>
        <taxon>Arthropoda</taxon>
        <taxon>Hexapoda</taxon>
        <taxon>Insecta</taxon>
        <taxon>Pterygota</taxon>
        <taxon>Neoptera</taxon>
        <taxon>Endopterygota</taxon>
        <taxon>Lepidoptera</taxon>
        <taxon>Glossata</taxon>
        <taxon>Ditrysia</taxon>
        <taxon>Tineoidea</taxon>
        <taxon>Psychidae</taxon>
        <taxon>Oiketicinae</taxon>
        <taxon>Eumeta</taxon>
    </lineage>
</organism>
<comment type="caution">
    <text evidence="2">The sequence shown here is derived from an EMBL/GenBank/DDBJ whole genome shotgun (WGS) entry which is preliminary data.</text>
</comment>
<protein>
    <submittedName>
        <fullName evidence="2">Uncharacterized protein</fullName>
    </submittedName>
</protein>
<evidence type="ECO:0000313" key="2">
    <source>
        <dbReference type="EMBL" id="GBP28108.1"/>
    </source>
</evidence>
<dbReference type="AlphaFoldDB" id="A0A4C1UNQ5"/>
<proteinExistence type="predicted"/>
<reference evidence="2 3" key="1">
    <citation type="journal article" date="2019" name="Commun. Biol.">
        <title>The bagworm genome reveals a unique fibroin gene that provides high tensile strength.</title>
        <authorList>
            <person name="Kono N."/>
            <person name="Nakamura H."/>
            <person name="Ohtoshi R."/>
            <person name="Tomita M."/>
            <person name="Numata K."/>
            <person name="Arakawa K."/>
        </authorList>
    </citation>
    <scope>NUCLEOTIDE SEQUENCE [LARGE SCALE GENOMIC DNA]</scope>
</reference>
<feature type="compositionally biased region" description="Polar residues" evidence="1">
    <location>
        <begin position="12"/>
        <end position="30"/>
    </location>
</feature>
<accession>A0A4C1UNQ5</accession>
<evidence type="ECO:0000313" key="3">
    <source>
        <dbReference type="Proteomes" id="UP000299102"/>
    </source>
</evidence>
<feature type="region of interest" description="Disordered" evidence="1">
    <location>
        <begin position="1"/>
        <end position="69"/>
    </location>
</feature>